<feature type="domain" description="Oxidoreductase molybdopterin-binding" evidence="5">
    <location>
        <begin position="98"/>
        <end position="258"/>
    </location>
</feature>
<comment type="caution">
    <text evidence="7">The sequence shown here is derived from an EMBL/GenBank/DDBJ whole genome shotgun (WGS) entry which is preliminary data.</text>
</comment>
<dbReference type="eggNOG" id="COG2041">
    <property type="taxonomic scope" value="Bacteria"/>
</dbReference>
<dbReference type="STRING" id="247633.GP2143_09325"/>
<evidence type="ECO:0000259" key="5">
    <source>
        <dbReference type="Pfam" id="PF00174"/>
    </source>
</evidence>
<dbReference type="PRINTS" id="PR00407">
    <property type="entry name" value="EUMOPTERIN"/>
</dbReference>
<keyword evidence="4" id="KW-0560">Oxidoreductase</keyword>
<gene>
    <name evidence="7" type="ORF">GP2143_09325</name>
</gene>
<evidence type="ECO:0000256" key="2">
    <source>
        <dbReference type="ARBA" id="ARBA00022505"/>
    </source>
</evidence>
<comment type="cofactor">
    <cofactor evidence="1">
        <name>Mo-molybdopterin</name>
        <dbReference type="ChEBI" id="CHEBI:71302"/>
    </cofactor>
</comment>
<dbReference type="Gene3D" id="2.60.40.650">
    <property type="match status" value="1"/>
</dbReference>
<dbReference type="GO" id="GO:0030151">
    <property type="term" value="F:molybdenum ion binding"/>
    <property type="evidence" value="ECO:0007669"/>
    <property type="project" value="InterPro"/>
</dbReference>
<dbReference type="GO" id="GO:0008482">
    <property type="term" value="F:sulfite oxidase activity"/>
    <property type="evidence" value="ECO:0007669"/>
    <property type="project" value="TreeGrafter"/>
</dbReference>
<dbReference type="Pfam" id="PF03404">
    <property type="entry name" value="Mo-co_dimer"/>
    <property type="match status" value="1"/>
</dbReference>
<reference evidence="7 8" key="1">
    <citation type="journal article" date="2010" name="J. Bacteriol.">
        <title>Genome sequence of the oligotrophic marine Gammaproteobacterium HTCC2143, isolated from the Oregon Coast.</title>
        <authorList>
            <person name="Oh H.M."/>
            <person name="Kang I."/>
            <person name="Ferriera S."/>
            <person name="Giovannoni S.J."/>
            <person name="Cho J.C."/>
        </authorList>
    </citation>
    <scope>NUCLEOTIDE SEQUENCE [LARGE SCALE GENOMIC DNA]</scope>
    <source>
        <strain evidence="7 8">HTCC2143</strain>
    </source>
</reference>
<organism evidence="7 8">
    <name type="scientific">marine gamma proteobacterium HTCC2143</name>
    <dbReference type="NCBI Taxonomy" id="247633"/>
    <lineage>
        <taxon>Bacteria</taxon>
        <taxon>Pseudomonadati</taxon>
        <taxon>Pseudomonadota</taxon>
        <taxon>Gammaproteobacteria</taxon>
        <taxon>Cellvibrionales</taxon>
        <taxon>Spongiibacteraceae</taxon>
        <taxon>BD1-7 clade</taxon>
    </lineage>
</organism>
<dbReference type="PANTHER" id="PTHR19372:SF7">
    <property type="entry name" value="SULFITE OXIDASE, MITOCHONDRIAL"/>
    <property type="match status" value="1"/>
</dbReference>
<keyword evidence="8" id="KW-1185">Reference proteome</keyword>
<dbReference type="OrthoDB" id="9795587at2"/>
<dbReference type="InterPro" id="IPR014756">
    <property type="entry name" value="Ig_E-set"/>
</dbReference>
<name>A0YFI1_9GAMM</name>
<dbReference type="GO" id="GO:0043546">
    <property type="term" value="F:molybdopterin cofactor binding"/>
    <property type="evidence" value="ECO:0007669"/>
    <property type="project" value="TreeGrafter"/>
</dbReference>
<dbReference type="SUPFAM" id="SSF81296">
    <property type="entry name" value="E set domains"/>
    <property type="match status" value="1"/>
</dbReference>
<evidence type="ECO:0000259" key="6">
    <source>
        <dbReference type="Pfam" id="PF03404"/>
    </source>
</evidence>
<dbReference type="GO" id="GO:0020037">
    <property type="term" value="F:heme binding"/>
    <property type="evidence" value="ECO:0007669"/>
    <property type="project" value="TreeGrafter"/>
</dbReference>
<evidence type="ECO:0000313" key="7">
    <source>
        <dbReference type="EMBL" id="EAW30395.1"/>
    </source>
</evidence>
<dbReference type="PROSITE" id="PS51318">
    <property type="entry name" value="TAT"/>
    <property type="match status" value="1"/>
</dbReference>
<dbReference type="Proteomes" id="UP000004931">
    <property type="component" value="Unassembled WGS sequence"/>
</dbReference>
<evidence type="ECO:0000256" key="1">
    <source>
        <dbReference type="ARBA" id="ARBA00001924"/>
    </source>
</evidence>
<dbReference type="PANTHER" id="PTHR19372">
    <property type="entry name" value="SULFITE REDUCTASE"/>
    <property type="match status" value="1"/>
</dbReference>
<evidence type="ECO:0000256" key="3">
    <source>
        <dbReference type="ARBA" id="ARBA00022723"/>
    </source>
</evidence>
<dbReference type="Pfam" id="PF00174">
    <property type="entry name" value="Oxidored_molyb"/>
    <property type="match status" value="1"/>
</dbReference>
<dbReference type="InterPro" id="IPR000572">
    <property type="entry name" value="OxRdtase_Mopterin-bd_dom"/>
</dbReference>
<keyword evidence="2" id="KW-0500">Molybdenum</keyword>
<evidence type="ECO:0000313" key="8">
    <source>
        <dbReference type="Proteomes" id="UP000004931"/>
    </source>
</evidence>
<dbReference type="EMBL" id="AAVT01000008">
    <property type="protein sequence ID" value="EAW30395.1"/>
    <property type="molecule type" value="Genomic_DNA"/>
</dbReference>
<evidence type="ECO:0000256" key="4">
    <source>
        <dbReference type="ARBA" id="ARBA00023002"/>
    </source>
</evidence>
<dbReference type="InterPro" id="IPR006311">
    <property type="entry name" value="TAT_signal"/>
</dbReference>
<dbReference type="InterPro" id="IPR008335">
    <property type="entry name" value="Mopterin_OxRdtase_euk"/>
</dbReference>
<keyword evidence="3" id="KW-0479">Metal-binding</keyword>
<dbReference type="InterPro" id="IPR036374">
    <property type="entry name" value="OxRdtase_Mopterin-bd_sf"/>
</dbReference>
<dbReference type="InterPro" id="IPR005066">
    <property type="entry name" value="MoCF_OxRdtse_dimer"/>
</dbReference>
<dbReference type="InterPro" id="IPR030835">
    <property type="entry name" value="Sulfite_DH_SoxC"/>
</dbReference>
<dbReference type="Gene3D" id="3.90.420.10">
    <property type="entry name" value="Oxidoreductase, molybdopterin-binding domain"/>
    <property type="match status" value="1"/>
</dbReference>
<dbReference type="NCBIfam" id="TIGR04555">
    <property type="entry name" value="sulfite_DH_soxC"/>
    <property type="match status" value="1"/>
</dbReference>
<sequence length="411" mass="45306">MRKKLSRRQILTGLSGVAGVVATRPLLAADSAEQLSLEKIDQLLASTRQQGWAPSGLGQRSAFESPQRLPLYNIASGTPLQDLHGTITPADLHFERHHAGVPTLDPDMHELLIHGMVDKPLKFSLADLKRMPSVTRVCFIECSGNLNIRAGEKTTPQQLSGLTSQSEWTGVALSTLLNETGVKGKARWFLAEGADAAVLARSIPLAKGLDDAMIAYAQNGEAIRPEQGYPFRLLLPGWEGNTNVKWLRRLEVSDQPFMTREETSKYTDPLKSDKSRLFSVVMDARSIITSPTYPSVLSKGWTEIRGLAWSGHGKIVQVDVSVDGGRRWQKAALQGPVLSKAHTRFTLPWRWDGTGTELLSRAVDESGYIQPTRRQLIDSRGLGSLPYHLNCILGWQVRSDGQVLYAAEPWA</sequence>
<dbReference type="SUPFAM" id="SSF56524">
    <property type="entry name" value="Oxidoreductase molybdopterin-binding domain"/>
    <property type="match status" value="1"/>
</dbReference>
<feature type="domain" description="Moybdenum cofactor oxidoreductase dimerisation" evidence="6">
    <location>
        <begin position="281"/>
        <end position="388"/>
    </location>
</feature>
<protein>
    <submittedName>
        <fullName evidence="7">Oxidoreductase, molybdopterin binding protein</fullName>
    </submittedName>
</protein>
<accession>A0YFI1</accession>
<dbReference type="GO" id="GO:0006790">
    <property type="term" value="P:sulfur compound metabolic process"/>
    <property type="evidence" value="ECO:0007669"/>
    <property type="project" value="TreeGrafter"/>
</dbReference>
<proteinExistence type="predicted"/>
<dbReference type="AlphaFoldDB" id="A0YFI1"/>